<proteinExistence type="predicted"/>
<evidence type="ECO:0000313" key="1">
    <source>
        <dbReference type="EMBL" id="GAA4288496.1"/>
    </source>
</evidence>
<dbReference type="Proteomes" id="UP001499841">
    <property type="component" value="Unassembled WGS sequence"/>
</dbReference>
<comment type="caution">
    <text evidence="1">The sequence shown here is derived from an EMBL/GenBank/DDBJ whole genome shotgun (WGS) entry which is preliminary data.</text>
</comment>
<keyword evidence="2" id="KW-1185">Reference proteome</keyword>
<gene>
    <name evidence="1" type="ORF">GCM10022262_28560</name>
</gene>
<reference evidence="2" key="1">
    <citation type="journal article" date="2019" name="Int. J. Syst. Evol. Microbiol.">
        <title>The Global Catalogue of Microorganisms (GCM) 10K type strain sequencing project: providing services to taxonomists for standard genome sequencing and annotation.</title>
        <authorList>
            <consortium name="The Broad Institute Genomics Platform"/>
            <consortium name="The Broad Institute Genome Sequencing Center for Infectious Disease"/>
            <person name="Wu L."/>
            <person name="Ma J."/>
        </authorList>
    </citation>
    <scope>NUCLEOTIDE SEQUENCE [LARGE SCALE GENOMIC DNA]</scope>
    <source>
        <strain evidence="2">JCM 17459</strain>
    </source>
</reference>
<protein>
    <submittedName>
        <fullName evidence="1">Uncharacterized protein</fullName>
    </submittedName>
</protein>
<accession>A0ABP8EX49</accession>
<sequence length="149" mass="17260">MDTERKAPEDLYARGRDVVTSYLAGVDVTWMAEDEDLIEILNEAGEHRRIRVTVTDSAGWLVPWAYARRPPTVFPDGWWAFVRFSADPARQPQVYLARENQVRELVHSIVTADDFDEDDAERVEGEAVRLLDEDLRPLLRSWRELTQGF</sequence>
<dbReference type="EMBL" id="BAABBA010000015">
    <property type="protein sequence ID" value="GAA4288496.1"/>
    <property type="molecule type" value="Genomic_DNA"/>
</dbReference>
<evidence type="ECO:0000313" key="2">
    <source>
        <dbReference type="Proteomes" id="UP001499841"/>
    </source>
</evidence>
<organism evidence="1 2">
    <name type="scientific">Georgenia daeguensis</name>
    <dbReference type="NCBI Taxonomy" id="908355"/>
    <lineage>
        <taxon>Bacteria</taxon>
        <taxon>Bacillati</taxon>
        <taxon>Actinomycetota</taxon>
        <taxon>Actinomycetes</taxon>
        <taxon>Micrococcales</taxon>
        <taxon>Bogoriellaceae</taxon>
        <taxon>Georgenia</taxon>
    </lineage>
</organism>
<dbReference type="RefSeq" id="WP_345042501.1">
    <property type="nucleotide sequence ID" value="NZ_BAABBA010000015.1"/>
</dbReference>
<name>A0ABP8EX49_9MICO</name>